<gene>
    <name evidence="4" type="ORF">GCM10007276_02940</name>
</gene>
<dbReference type="Gene3D" id="1.25.40.20">
    <property type="entry name" value="Ankyrin repeat-containing domain"/>
    <property type="match status" value="1"/>
</dbReference>
<feature type="compositionally biased region" description="Basic and acidic residues" evidence="2">
    <location>
        <begin position="514"/>
        <end position="535"/>
    </location>
</feature>
<accession>A0A8J2VM07</accession>
<evidence type="ECO:0000256" key="2">
    <source>
        <dbReference type="SAM" id="MobiDB-lite"/>
    </source>
</evidence>
<keyword evidence="5" id="KW-1185">Reference proteome</keyword>
<evidence type="ECO:0000256" key="3">
    <source>
        <dbReference type="SAM" id="Phobius"/>
    </source>
</evidence>
<sequence length="1395" mass="154112">MVAALRRQAFVPLSGEDGLEGLFGLQIKASTDRQGTAAEIQLRDALKSGNMQLAVQIINSGTVDINWVDSQNGWSFLHYAVSTDGGLPAIEHLVKAGIDIRLTNDDGETAIEMFDTRYFAVLQENGYDLEYIKFATGAAKWISDKATEEIKKIAEGGMDKVGDFMEVNKWRAAGGSLIPIMTKVSLFDVLHLRPEDQVWFVKDILGNDGRVEEMIENGEIDPEALMAEELNGETPYVFFQRMADNEEIAEADRTRFQEIADVLKGKNAPGSEPKPKPKPTPEENGWVAGPLGPDTQIPKDDHRTAEEIARDSKVYSQLHEKDRKDLLEFIGKDVKDERRKVYLAVAVLNHIEHYNENGDAISPTGEGVIDGWTRADRNDSKSEAVHGTEAGRFQDFLKYGWGNLKGDSLPNGLPPKFGPPPEHLTPSDTDKYRPEIGPLGPDVEIPDIDKRTAQEIAEDSLVFSQLHEKDRKALLEFIGKDVKDERKKIYLAVAVLNHIEHFDEDGEVISRFTDERGNGKIDGWTRGDRTDDQSHAQHGTESGRFQDFLKYGWGNLKGDSQPNGMPPDHEAPEGPPPATPEEAEAQRLVREFPLLANLAPNDKAALKSRVGDFDKDPAAARIAIEVLNHIERYDEQGKPIVGGGTIGNGKIDGWTRADRNDPQSHAQHGTEAGRFQDFIKYGWSSLKTETDAGAIADIEDLENLADGVGDDFGKFEDFMNQLQESVYYGIISEAGLPADKSDFIANPDAYSTEERAAAALELMIMRERIGDGIQHYSEYGVVHGTNHYGRGKITLHTDPQKVMAEIDKVIGKLINDDVSAFISEREMEELQEITGKSSKLKEFLGDKVDAMRDDAWGLDKMIEKADIGDKIDRFRDLSKKLEELDDSDTEERERLEGELKAVLLEMEGPLMGALGAYMDLAITANVGAGENKNLYDDMLAIDPADSKYFDLITASYDALVADPHALTKLVESGLTQEEAIFQLNGRASIFASYGSDPREMSEHINANIQSYTFQNTNADELVGIILKEDGSLDEERLTEVIDKIRQEDPDSPLINGDNAGLSTAQIITGLRNVWDTFRGTGKLDFSLKKFEEWANDPKYADRRKEFLKYAKWRPLSDDASLHKTFAAGAMHLFSGVLAASAMIAKGAAGDIEPADIVSALGSGLQTIGLSGEAWTWSVRGEEGNAKLTDKWNKTRENWRYHRGNYPLDPNAVYPDDHPKAGQPDYSKRPWTEDLVKRRVENFKHFARFVGATGGGLILGASIYLGMQLLNEGEEELAAVTFAAGAANASTLIPSYLQSMVPMFTDASGGIPRLGWDKAKVGRIIGRIGVIGGGLMMTLNVAAFFALFAVTAWLGIKEDMETEDYFASFTPTLAEYGIDGGYDSWWDEDDGPTNGS</sequence>
<dbReference type="EMBL" id="BMCP01000001">
    <property type="protein sequence ID" value="GGE29193.1"/>
    <property type="molecule type" value="Genomic_DNA"/>
</dbReference>
<proteinExistence type="predicted"/>
<dbReference type="RefSeq" id="WP_188407933.1">
    <property type="nucleotide sequence ID" value="NZ_BMCP01000001.1"/>
</dbReference>
<dbReference type="InterPro" id="IPR002110">
    <property type="entry name" value="Ankyrin_rpt"/>
</dbReference>
<feature type="region of interest" description="Disordered" evidence="2">
    <location>
        <begin position="263"/>
        <end position="298"/>
    </location>
</feature>
<keyword evidence="3" id="KW-1133">Transmembrane helix</keyword>
<keyword evidence="1" id="KW-0040">ANK repeat</keyword>
<dbReference type="SUPFAM" id="SSF48403">
    <property type="entry name" value="Ankyrin repeat"/>
    <property type="match status" value="1"/>
</dbReference>
<feature type="region of interest" description="Disordered" evidence="2">
    <location>
        <begin position="514"/>
        <end position="542"/>
    </location>
</feature>
<dbReference type="Proteomes" id="UP000602745">
    <property type="component" value="Unassembled WGS sequence"/>
</dbReference>
<dbReference type="InterPro" id="IPR036770">
    <property type="entry name" value="Ankyrin_rpt-contain_sf"/>
</dbReference>
<keyword evidence="3" id="KW-0472">Membrane</keyword>
<comment type="caution">
    <text evidence="4">The sequence shown here is derived from an EMBL/GenBank/DDBJ whole genome shotgun (WGS) entry which is preliminary data.</text>
</comment>
<reference evidence="4" key="2">
    <citation type="submission" date="2020-09" db="EMBL/GenBank/DDBJ databases">
        <authorList>
            <person name="Sun Q."/>
            <person name="Sedlacek I."/>
        </authorList>
    </citation>
    <scope>NUCLEOTIDE SEQUENCE</scope>
    <source>
        <strain evidence="4">CCM 7684</strain>
    </source>
</reference>
<protein>
    <recommendedName>
        <fullName evidence="6">Ankyrin repeat domain-containing protein</fullName>
    </recommendedName>
</protein>
<feature type="region of interest" description="Disordered" evidence="2">
    <location>
        <begin position="556"/>
        <end position="583"/>
    </location>
</feature>
<reference evidence="4" key="1">
    <citation type="journal article" date="2014" name="Int. J. Syst. Evol. Microbiol.">
        <title>Complete genome sequence of Corynebacterium casei LMG S-19264T (=DSM 44701T), isolated from a smear-ripened cheese.</title>
        <authorList>
            <consortium name="US DOE Joint Genome Institute (JGI-PGF)"/>
            <person name="Walter F."/>
            <person name="Albersmeier A."/>
            <person name="Kalinowski J."/>
            <person name="Ruckert C."/>
        </authorList>
    </citation>
    <scope>NUCLEOTIDE SEQUENCE</scope>
    <source>
        <strain evidence="4">CCM 7684</strain>
    </source>
</reference>
<dbReference type="PROSITE" id="PS50088">
    <property type="entry name" value="ANK_REPEAT"/>
    <property type="match status" value="1"/>
</dbReference>
<feature type="transmembrane region" description="Helical" evidence="3">
    <location>
        <begin position="1327"/>
        <end position="1355"/>
    </location>
</feature>
<organism evidence="4 5">
    <name type="scientific">Agaricicola taiwanensis</name>
    <dbReference type="NCBI Taxonomy" id="591372"/>
    <lineage>
        <taxon>Bacteria</taxon>
        <taxon>Pseudomonadati</taxon>
        <taxon>Pseudomonadota</taxon>
        <taxon>Alphaproteobacteria</taxon>
        <taxon>Rhodobacterales</taxon>
        <taxon>Paracoccaceae</taxon>
        <taxon>Agaricicola</taxon>
    </lineage>
</organism>
<feature type="repeat" description="ANK" evidence="1">
    <location>
        <begin position="72"/>
        <end position="105"/>
    </location>
</feature>
<evidence type="ECO:0000313" key="5">
    <source>
        <dbReference type="Proteomes" id="UP000602745"/>
    </source>
</evidence>
<evidence type="ECO:0000313" key="4">
    <source>
        <dbReference type="EMBL" id="GGE29193.1"/>
    </source>
</evidence>
<keyword evidence="3" id="KW-0812">Transmembrane</keyword>
<evidence type="ECO:0008006" key="6">
    <source>
        <dbReference type="Google" id="ProtNLM"/>
    </source>
</evidence>
<evidence type="ECO:0000256" key="1">
    <source>
        <dbReference type="PROSITE-ProRule" id="PRU00023"/>
    </source>
</evidence>
<name>A0A8J2VM07_9RHOB</name>